<evidence type="ECO:0000313" key="3">
    <source>
        <dbReference type="Proteomes" id="UP000193642"/>
    </source>
</evidence>
<keyword evidence="3" id="KW-1185">Reference proteome</keyword>
<gene>
    <name evidence="2" type="ORF">BCR33DRAFT_719039</name>
</gene>
<dbReference type="Proteomes" id="UP000193642">
    <property type="component" value="Unassembled WGS sequence"/>
</dbReference>
<protein>
    <submittedName>
        <fullName evidence="2">Uncharacterized protein</fullName>
    </submittedName>
</protein>
<dbReference type="EMBL" id="MCGO01000033">
    <property type="protein sequence ID" value="ORY40921.1"/>
    <property type="molecule type" value="Genomic_DNA"/>
</dbReference>
<feature type="region of interest" description="Disordered" evidence="1">
    <location>
        <begin position="43"/>
        <end position="98"/>
    </location>
</feature>
<evidence type="ECO:0000313" key="2">
    <source>
        <dbReference type="EMBL" id="ORY40921.1"/>
    </source>
</evidence>
<evidence type="ECO:0000256" key="1">
    <source>
        <dbReference type="SAM" id="MobiDB-lite"/>
    </source>
</evidence>
<organism evidence="2 3">
    <name type="scientific">Rhizoclosmatium globosum</name>
    <dbReference type="NCBI Taxonomy" id="329046"/>
    <lineage>
        <taxon>Eukaryota</taxon>
        <taxon>Fungi</taxon>
        <taxon>Fungi incertae sedis</taxon>
        <taxon>Chytridiomycota</taxon>
        <taxon>Chytridiomycota incertae sedis</taxon>
        <taxon>Chytridiomycetes</taxon>
        <taxon>Chytridiales</taxon>
        <taxon>Chytriomycetaceae</taxon>
        <taxon>Rhizoclosmatium</taxon>
    </lineage>
</organism>
<dbReference type="AlphaFoldDB" id="A0A1Y2C1M8"/>
<reference evidence="2 3" key="1">
    <citation type="submission" date="2016-07" db="EMBL/GenBank/DDBJ databases">
        <title>Pervasive Adenine N6-methylation of Active Genes in Fungi.</title>
        <authorList>
            <consortium name="DOE Joint Genome Institute"/>
            <person name="Mondo S.J."/>
            <person name="Dannebaum R.O."/>
            <person name="Kuo R.C."/>
            <person name="Labutti K."/>
            <person name="Haridas S."/>
            <person name="Kuo A."/>
            <person name="Salamov A."/>
            <person name="Ahrendt S.R."/>
            <person name="Lipzen A."/>
            <person name="Sullivan W."/>
            <person name="Andreopoulos W.B."/>
            <person name="Clum A."/>
            <person name="Lindquist E."/>
            <person name="Daum C."/>
            <person name="Ramamoorthy G.K."/>
            <person name="Gryganskyi A."/>
            <person name="Culley D."/>
            <person name="Magnuson J.K."/>
            <person name="James T.Y."/>
            <person name="O'Malley M.A."/>
            <person name="Stajich J.E."/>
            <person name="Spatafora J.W."/>
            <person name="Visel A."/>
            <person name="Grigoriev I.V."/>
        </authorList>
    </citation>
    <scope>NUCLEOTIDE SEQUENCE [LARGE SCALE GENOMIC DNA]</scope>
    <source>
        <strain evidence="2 3">JEL800</strain>
    </source>
</reference>
<comment type="caution">
    <text evidence="2">The sequence shown here is derived from an EMBL/GenBank/DDBJ whole genome shotgun (WGS) entry which is preliminary data.</text>
</comment>
<accession>A0A1Y2C1M8</accession>
<name>A0A1Y2C1M8_9FUNG</name>
<proteinExistence type="predicted"/>
<dbReference type="OrthoDB" id="10403316at2759"/>
<sequence length="98" mass="11296">MVKLKELVNCYPDLTGSEVHHKSPEYLALWHCNYLASKIKSVNHKPKNWNPMDNEKPIGLNFASRRKSQSTNAYRSPDAPSPQKTSAEQWQKDPDCRN</sequence>